<dbReference type="SUPFAM" id="SSF81442">
    <property type="entry name" value="Cytochrome c oxidase subunit I-like"/>
    <property type="match status" value="1"/>
</dbReference>
<keyword evidence="3" id="KW-1185">Reference proteome</keyword>
<evidence type="ECO:0000313" key="3">
    <source>
        <dbReference type="Proteomes" id="UP000002008"/>
    </source>
</evidence>
<organism evidence="2 3">
    <name type="scientific">Chloroflexus aurantiacus (strain ATCC 29366 / DSM 635 / J-10-fl)</name>
    <dbReference type="NCBI Taxonomy" id="324602"/>
    <lineage>
        <taxon>Bacteria</taxon>
        <taxon>Bacillati</taxon>
        <taxon>Chloroflexota</taxon>
        <taxon>Chloroflexia</taxon>
        <taxon>Chloroflexales</taxon>
        <taxon>Chloroflexineae</taxon>
        <taxon>Chloroflexaceae</taxon>
        <taxon>Chloroflexus</taxon>
    </lineage>
</organism>
<reference evidence="3" key="1">
    <citation type="journal article" date="2011" name="BMC Genomics">
        <title>Complete genome sequence of the filamentous anoxygenic phototrophic bacterium Chloroflexus aurantiacus.</title>
        <authorList>
            <person name="Tang K.H."/>
            <person name="Barry K."/>
            <person name="Chertkov O."/>
            <person name="Dalin E."/>
            <person name="Han C.S."/>
            <person name="Hauser L.J."/>
            <person name="Honchak B.M."/>
            <person name="Karbach L.E."/>
            <person name="Land M.L."/>
            <person name="Lapidus A."/>
            <person name="Larimer F.W."/>
            <person name="Mikhailova N."/>
            <person name="Pitluck S."/>
            <person name="Pierson B.K."/>
            <person name="Blankenship R.E."/>
        </authorList>
    </citation>
    <scope>NUCLEOTIDE SEQUENCE [LARGE SCALE GENOMIC DNA]</scope>
    <source>
        <strain evidence="3">ATCC 29366 / DSM 635 / J-10-fl</strain>
    </source>
</reference>
<protein>
    <submittedName>
        <fullName evidence="2">Uncharacterized protein</fullName>
    </submittedName>
</protein>
<keyword evidence="1" id="KW-0472">Membrane</keyword>
<sequence length="144" mass="16118">MPRLSRYFIRASLIYLLLGLTAGALILTNKGIPFAPLVWVLLPLHIETMFVGWMSQLALGVAFWILPRLAGDAPRGNERWSWAALVLINLGLIVAMAAPFSQWPWPSTLARSLEAVGFIAFVLGNWRRIYSPTFGLQTLRRNQG</sequence>
<keyword evidence="1" id="KW-1133">Transmembrane helix</keyword>
<dbReference type="InParanoid" id="A9WE14"/>
<evidence type="ECO:0000256" key="1">
    <source>
        <dbReference type="SAM" id="Phobius"/>
    </source>
</evidence>
<keyword evidence="1" id="KW-0812">Transmembrane</keyword>
<proteinExistence type="predicted"/>
<accession>A9WE14</accession>
<name>A9WE14_CHLAA</name>
<dbReference type="Gene3D" id="1.20.210.10">
    <property type="entry name" value="Cytochrome c oxidase-like, subunit I domain"/>
    <property type="match status" value="1"/>
</dbReference>
<dbReference type="EnsemblBacteria" id="ABY35173">
    <property type="protein sequence ID" value="ABY35173"/>
    <property type="gene ID" value="Caur_1958"/>
</dbReference>
<dbReference type="eggNOG" id="ENOG50302XP">
    <property type="taxonomic scope" value="Bacteria"/>
</dbReference>
<dbReference type="PATRIC" id="fig|324602.8.peg.2227"/>
<dbReference type="InterPro" id="IPR036927">
    <property type="entry name" value="Cyt_c_oxase-like_su1_sf"/>
</dbReference>
<dbReference type="RefSeq" id="WP_012257827.1">
    <property type="nucleotide sequence ID" value="NC_010175.1"/>
</dbReference>
<dbReference type="STRING" id="324602.Caur_1958"/>
<dbReference type="HOGENOM" id="CLU_149392_0_0_0"/>
<dbReference type="Proteomes" id="UP000002008">
    <property type="component" value="Chromosome"/>
</dbReference>
<gene>
    <name evidence="2" type="ordered locus">Caur_1958</name>
</gene>
<dbReference type="AlphaFoldDB" id="A9WE14"/>
<dbReference type="KEGG" id="cau:Caur_1958"/>
<feature type="transmembrane region" description="Helical" evidence="1">
    <location>
        <begin position="109"/>
        <end position="126"/>
    </location>
</feature>
<evidence type="ECO:0000313" key="2">
    <source>
        <dbReference type="EMBL" id="ABY35173.1"/>
    </source>
</evidence>
<feature type="transmembrane region" description="Helical" evidence="1">
    <location>
        <begin position="82"/>
        <end position="103"/>
    </location>
</feature>
<feature type="transmembrane region" description="Helical" evidence="1">
    <location>
        <begin position="7"/>
        <end position="28"/>
    </location>
</feature>
<feature type="transmembrane region" description="Helical" evidence="1">
    <location>
        <begin position="48"/>
        <end position="70"/>
    </location>
</feature>
<dbReference type="EMBL" id="CP000909">
    <property type="protein sequence ID" value="ABY35173.1"/>
    <property type="molecule type" value="Genomic_DNA"/>
</dbReference>